<keyword evidence="6" id="KW-0732">Signal</keyword>
<evidence type="ECO:0000256" key="2">
    <source>
        <dbReference type="ARBA" id="ARBA00023136"/>
    </source>
</evidence>
<dbReference type="OrthoDB" id="9782229at2"/>
<keyword evidence="2 4" id="KW-0472">Membrane</keyword>
<feature type="chain" id="PRO_5020189712" evidence="6">
    <location>
        <begin position="23"/>
        <end position="228"/>
    </location>
</feature>
<dbReference type="Proteomes" id="UP000295807">
    <property type="component" value="Unassembled WGS sequence"/>
</dbReference>
<organism evidence="8 9">
    <name type="scientific">Anseongella ginsenosidimutans</name>
    <dbReference type="NCBI Taxonomy" id="496056"/>
    <lineage>
        <taxon>Bacteria</taxon>
        <taxon>Pseudomonadati</taxon>
        <taxon>Bacteroidota</taxon>
        <taxon>Sphingobacteriia</taxon>
        <taxon>Sphingobacteriales</taxon>
        <taxon>Sphingobacteriaceae</taxon>
        <taxon>Anseongella</taxon>
    </lineage>
</organism>
<name>A0A4R3KUS8_9SPHI</name>
<proteinExistence type="predicted"/>
<dbReference type="PROSITE" id="PS51257">
    <property type="entry name" value="PROKAR_LIPOPROTEIN"/>
    <property type="match status" value="1"/>
</dbReference>
<dbReference type="InterPro" id="IPR036737">
    <property type="entry name" value="OmpA-like_sf"/>
</dbReference>
<evidence type="ECO:0000256" key="1">
    <source>
        <dbReference type="ARBA" id="ARBA00004442"/>
    </source>
</evidence>
<dbReference type="InterPro" id="IPR006665">
    <property type="entry name" value="OmpA-like"/>
</dbReference>
<dbReference type="Pfam" id="PF00691">
    <property type="entry name" value="OmpA"/>
    <property type="match status" value="1"/>
</dbReference>
<dbReference type="InterPro" id="IPR050330">
    <property type="entry name" value="Bact_OuterMem_StrucFunc"/>
</dbReference>
<protein>
    <submittedName>
        <fullName evidence="8">Outer membrane protein OmpA-like peptidoglycan-associated protein</fullName>
    </submittedName>
</protein>
<dbReference type="EMBL" id="SMAD01000002">
    <property type="protein sequence ID" value="TCS89189.1"/>
    <property type="molecule type" value="Genomic_DNA"/>
</dbReference>
<feature type="domain" description="OmpA-like" evidence="7">
    <location>
        <begin position="99"/>
        <end position="216"/>
    </location>
</feature>
<dbReference type="PROSITE" id="PS51123">
    <property type="entry name" value="OMPA_2"/>
    <property type="match status" value="1"/>
</dbReference>
<evidence type="ECO:0000256" key="5">
    <source>
        <dbReference type="SAM" id="MobiDB-lite"/>
    </source>
</evidence>
<dbReference type="RefSeq" id="WP_132128274.1">
    <property type="nucleotide sequence ID" value="NZ_CP042432.1"/>
</dbReference>
<dbReference type="InterPro" id="IPR039567">
    <property type="entry name" value="Gly-zipper"/>
</dbReference>
<dbReference type="PANTHER" id="PTHR30329:SF21">
    <property type="entry name" value="LIPOPROTEIN YIAD-RELATED"/>
    <property type="match status" value="1"/>
</dbReference>
<evidence type="ECO:0000256" key="4">
    <source>
        <dbReference type="PROSITE-ProRule" id="PRU00473"/>
    </source>
</evidence>
<gene>
    <name evidence="8" type="ORF">EDD80_102383</name>
</gene>
<dbReference type="PRINTS" id="PR01023">
    <property type="entry name" value="NAFLGMOTY"/>
</dbReference>
<dbReference type="PRINTS" id="PR01021">
    <property type="entry name" value="OMPADOMAIN"/>
</dbReference>
<dbReference type="PANTHER" id="PTHR30329">
    <property type="entry name" value="STATOR ELEMENT OF FLAGELLAR MOTOR COMPLEX"/>
    <property type="match status" value="1"/>
</dbReference>
<accession>A0A4R3KUS8</accession>
<evidence type="ECO:0000259" key="7">
    <source>
        <dbReference type="PROSITE" id="PS51123"/>
    </source>
</evidence>
<dbReference type="GO" id="GO:0009279">
    <property type="term" value="C:cell outer membrane"/>
    <property type="evidence" value="ECO:0007669"/>
    <property type="project" value="UniProtKB-SubCell"/>
</dbReference>
<dbReference type="AlphaFoldDB" id="A0A4R3KUS8"/>
<feature type="signal peptide" evidence="6">
    <location>
        <begin position="1"/>
        <end position="22"/>
    </location>
</feature>
<keyword evidence="3" id="KW-0998">Cell outer membrane</keyword>
<reference evidence="8 9" key="1">
    <citation type="submission" date="2019-03" db="EMBL/GenBank/DDBJ databases">
        <title>Genomic Encyclopedia of Type Strains, Phase IV (KMG-IV): sequencing the most valuable type-strain genomes for metagenomic binning, comparative biology and taxonomic classification.</title>
        <authorList>
            <person name="Goeker M."/>
        </authorList>
    </citation>
    <scope>NUCLEOTIDE SEQUENCE [LARGE SCALE GENOMIC DNA]</scope>
    <source>
        <strain evidence="8 9">DSM 21100</strain>
    </source>
</reference>
<dbReference type="Gene3D" id="3.30.1330.60">
    <property type="entry name" value="OmpA-like domain"/>
    <property type="match status" value="1"/>
</dbReference>
<comment type="subcellular location">
    <subcellularLocation>
        <location evidence="1">Cell outer membrane</location>
    </subcellularLocation>
</comment>
<evidence type="ECO:0000256" key="3">
    <source>
        <dbReference type="ARBA" id="ARBA00023237"/>
    </source>
</evidence>
<dbReference type="CDD" id="cd07185">
    <property type="entry name" value="OmpA_C-like"/>
    <property type="match status" value="1"/>
</dbReference>
<dbReference type="InterPro" id="IPR006664">
    <property type="entry name" value="OMP_bac"/>
</dbReference>
<feature type="region of interest" description="Disordered" evidence="5">
    <location>
        <begin position="186"/>
        <end position="206"/>
    </location>
</feature>
<sequence>MKKSIHTRTIALSLAVAVSAMTVTSCESLTKTQKGAGIGAVAGGALGALIGKKAGNTAAGAIIGAAVGGTAGAFIGKYMERQAEEIEREVPGATVEQYGEGLVVQFDSKVLFDFDSYALRDESKDAISQLAEVLNKYDSTEVVIEGHTDNVGSDTYNQKLSRQRAQAVEDYALSLGIDPGRLSSKGLGEAQPIASNETEAGRQDNRRVQFVIVANEALKKEAEEQASL</sequence>
<evidence type="ECO:0000313" key="9">
    <source>
        <dbReference type="Proteomes" id="UP000295807"/>
    </source>
</evidence>
<dbReference type="SUPFAM" id="SSF103088">
    <property type="entry name" value="OmpA-like"/>
    <property type="match status" value="1"/>
</dbReference>
<comment type="caution">
    <text evidence="8">The sequence shown here is derived from an EMBL/GenBank/DDBJ whole genome shotgun (WGS) entry which is preliminary data.</text>
</comment>
<evidence type="ECO:0000256" key="6">
    <source>
        <dbReference type="SAM" id="SignalP"/>
    </source>
</evidence>
<dbReference type="Pfam" id="PF13488">
    <property type="entry name" value="Gly-zipper_Omp"/>
    <property type="match status" value="1"/>
</dbReference>
<keyword evidence="9" id="KW-1185">Reference proteome</keyword>
<evidence type="ECO:0000313" key="8">
    <source>
        <dbReference type="EMBL" id="TCS89189.1"/>
    </source>
</evidence>